<proteinExistence type="predicted"/>
<gene>
    <name evidence="1" type="ORF">JCM19232_2638</name>
</gene>
<name>A0A0B8PKL7_9VIBR</name>
<accession>A0A0B8PKL7</accession>
<dbReference type="Proteomes" id="UP000031670">
    <property type="component" value="Unassembled WGS sequence"/>
</dbReference>
<organism evidence="1 2">
    <name type="scientific">Vibrio ishigakensis</name>
    <dbReference type="NCBI Taxonomy" id="1481914"/>
    <lineage>
        <taxon>Bacteria</taxon>
        <taxon>Pseudomonadati</taxon>
        <taxon>Pseudomonadota</taxon>
        <taxon>Gammaproteobacteria</taxon>
        <taxon>Vibrionales</taxon>
        <taxon>Vibrionaceae</taxon>
        <taxon>Vibrio</taxon>
    </lineage>
</organism>
<comment type="caution">
    <text evidence="1">The sequence shown here is derived from an EMBL/GenBank/DDBJ whole genome shotgun (WGS) entry which is preliminary data.</text>
</comment>
<evidence type="ECO:0000313" key="2">
    <source>
        <dbReference type="Proteomes" id="UP000031670"/>
    </source>
</evidence>
<protein>
    <submittedName>
        <fullName evidence="1">Phage protein</fullName>
    </submittedName>
</protein>
<evidence type="ECO:0000313" key="1">
    <source>
        <dbReference type="EMBL" id="GAM63658.1"/>
    </source>
</evidence>
<reference evidence="1 2" key="2">
    <citation type="submission" date="2015-01" db="EMBL/GenBank/DDBJ databases">
        <authorList>
            <consortium name="NBRP consortium"/>
            <person name="Sawabe T."/>
            <person name="Meirelles P."/>
            <person name="Feng G."/>
            <person name="Sayaka M."/>
            <person name="Hattori M."/>
            <person name="Ohkuma M."/>
        </authorList>
    </citation>
    <scope>NUCLEOTIDE SEQUENCE [LARGE SCALE GENOMIC DNA]</scope>
    <source>
        <strain evidence="1 2">JCM19232</strain>
    </source>
</reference>
<dbReference type="AlphaFoldDB" id="A0A0B8PKL7"/>
<dbReference type="EMBL" id="BBSA01000009">
    <property type="protein sequence ID" value="GAM63658.1"/>
    <property type="molecule type" value="Genomic_DNA"/>
</dbReference>
<sequence length="119" mass="13458">MNKRSAMLERELVDVENRTITVAFSSEDPVEMGGYKEILSHQPGHMRTERLDTGGAVLVNHDWDDQVGVIESYSIDSMTGIARAVLRFGKSERANEIFQDVLDEIRRHISVAISPMPMR</sequence>
<reference evidence="1 2" key="1">
    <citation type="submission" date="2015-01" db="EMBL/GenBank/DDBJ databases">
        <title>Vibrio sp. C5 JCM 19232 whole genome shotgun sequence.</title>
        <authorList>
            <person name="Sawabe T."/>
            <person name="Meirelles P."/>
            <person name="Feng G."/>
            <person name="Sayaka M."/>
            <person name="Hattori M."/>
            <person name="Ohkuma M."/>
        </authorList>
    </citation>
    <scope>NUCLEOTIDE SEQUENCE [LARGE SCALE GENOMIC DNA]</scope>
    <source>
        <strain evidence="1 2">JCM19232</strain>
    </source>
</reference>